<evidence type="ECO:0000259" key="2">
    <source>
        <dbReference type="Pfam" id="PF20415"/>
    </source>
</evidence>
<evidence type="ECO:0000313" key="4">
    <source>
        <dbReference type="Proteomes" id="UP001213000"/>
    </source>
</evidence>
<feature type="domain" description="DUF6699" evidence="2">
    <location>
        <begin position="159"/>
        <end position="300"/>
    </location>
</feature>
<dbReference type="AlphaFoldDB" id="A0AAD5VTS8"/>
<dbReference type="InterPro" id="IPR046522">
    <property type="entry name" value="DUF6699"/>
</dbReference>
<comment type="caution">
    <text evidence="3">The sequence shown here is derived from an EMBL/GenBank/DDBJ whole genome shotgun (WGS) entry which is preliminary data.</text>
</comment>
<feature type="region of interest" description="Disordered" evidence="1">
    <location>
        <begin position="74"/>
        <end position="130"/>
    </location>
</feature>
<dbReference type="EMBL" id="JANIEX010000609">
    <property type="protein sequence ID" value="KAJ3565008.1"/>
    <property type="molecule type" value="Genomic_DNA"/>
</dbReference>
<sequence>MFHYTGAIRSDPYTICNGFVRPDYRSALPMSMAWPSYQWSPYTPLPAYSSHLYPSPAFFPGGNGASSIPATNGWKYTPLKSQEPSLNKSHRPSPSSGPASSRSSPSGLRNTSGSGRSSRHSSPPGATFDWRKVTQYPSDIALHRELQWHRTWTPNSLGLHWDVTRPPSLAKALSSRYDIVAPEFDSPALHKSAEGFELWPDHPILARYVYELHWGVVPVPNSNPTVLELVQAIYDYLSTPLTETDLRYIHSTPQNEQLLEKARKQRVEEGYYAVSDVGHKGPFKRSDVLGSHRCFHGIRAVKMGDGKDVFFFNLGPGRVPRY</sequence>
<gene>
    <name evidence="3" type="ORF">NP233_g7914</name>
</gene>
<protein>
    <recommendedName>
        <fullName evidence="2">DUF6699 domain-containing protein</fullName>
    </recommendedName>
</protein>
<keyword evidence="4" id="KW-1185">Reference proteome</keyword>
<feature type="compositionally biased region" description="Low complexity" evidence="1">
    <location>
        <begin position="92"/>
        <end position="122"/>
    </location>
</feature>
<dbReference type="Pfam" id="PF20415">
    <property type="entry name" value="DUF6699"/>
    <property type="match status" value="1"/>
</dbReference>
<reference evidence="3" key="1">
    <citation type="submission" date="2022-07" db="EMBL/GenBank/DDBJ databases">
        <title>Genome Sequence of Leucocoprinus birnbaumii.</title>
        <authorList>
            <person name="Buettner E."/>
        </authorList>
    </citation>
    <scope>NUCLEOTIDE SEQUENCE</scope>
    <source>
        <strain evidence="3">VT141</strain>
    </source>
</reference>
<proteinExistence type="predicted"/>
<accession>A0AAD5VTS8</accession>
<dbReference type="Proteomes" id="UP001213000">
    <property type="component" value="Unassembled WGS sequence"/>
</dbReference>
<organism evidence="3 4">
    <name type="scientific">Leucocoprinus birnbaumii</name>
    <dbReference type="NCBI Taxonomy" id="56174"/>
    <lineage>
        <taxon>Eukaryota</taxon>
        <taxon>Fungi</taxon>
        <taxon>Dikarya</taxon>
        <taxon>Basidiomycota</taxon>
        <taxon>Agaricomycotina</taxon>
        <taxon>Agaricomycetes</taxon>
        <taxon>Agaricomycetidae</taxon>
        <taxon>Agaricales</taxon>
        <taxon>Agaricineae</taxon>
        <taxon>Agaricaceae</taxon>
        <taxon>Leucocoprinus</taxon>
    </lineage>
</organism>
<evidence type="ECO:0000256" key="1">
    <source>
        <dbReference type="SAM" id="MobiDB-lite"/>
    </source>
</evidence>
<name>A0AAD5VTS8_9AGAR</name>
<evidence type="ECO:0000313" key="3">
    <source>
        <dbReference type="EMBL" id="KAJ3565008.1"/>
    </source>
</evidence>